<evidence type="ECO:0000313" key="2">
    <source>
        <dbReference type="Proteomes" id="UP001470230"/>
    </source>
</evidence>
<accession>A0ABR2IDK2</accession>
<comment type="caution">
    <text evidence="1">The sequence shown here is derived from an EMBL/GenBank/DDBJ whole genome shotgun (WGS) entry which is preliminary data.</text>
</comment>
<proteinExistence type="predicted"/>
<protein>
    <recommendedName>
        <fullName evidence="3">Protein kinase domain-containing protein</fullName>
    </recommendedName>
</protein>
<reference evidence="1 2" key="1">
    <citation type="submission" date="2024-04" db="EMBL/GenBank/DDBJ databases">
        <title>Tritrichomonas musculus Genome.</title>
        <authorList>
            <person name="Alves-Ferreira E."/>
            <person name="Grigg M."/>
            <person name="Lorenzi H."/>
            <person name="Galac M."/>
        </authorList>
    </citation>
    <scope>NUCLEOTIDE SEQUENCE [LARGE SCALE GENOMIC DNA]</scope>
    <source>
        <strain evidence="1 2">EAF2021</strain>
    </source>
</reference>
<evidence type="ECO:0008006" key="3">
    <source>
        <dbReference type="Google" id="ProtNLM"/>
    </source>
</evidence>
<sequence>MFENRLYSTKKSIVVKLELITKCMKENPCERPSFDQIIDILKDDSFALDEFGMKTDLNKLHEYQNRIDSE</sequence>
<dbReference type="EMBL" id="JAPFFF010000018">
    <property type="protein sequence ID" value="KAK8861175.1"/>
    <property type="molecule type" value="Genomic_DNA"/>
</dbReference>
<keyword evidence="2" id="KW-1185">Reference proteome</keyword>
<dbReference type="Proteomes" id="UP001470230">
    <property type="component" value="Unassembled WGS sequence"/>
</dbReference>
<gene>
    <name evidence="1" type="ORF">M9Y10_012870</name>
</gene>
<organism evidence="1 2">
    <name type="scientific">Tritrichomonas musculus</name>
    <dbReference type="NCBI Taxonomy" id="1915356"/>
    <lineage>
        <taxon>Eukaryota</taxon>
        <taxon>Metamonada</taxon>
        <taxon>Parabasalia</taxon>
        <taxon>Tritrichomonadida</taxon>
        <taxon>Tritrichomonadidae</taxon>
        <taxon>Tritrichomonas</taxon>
    </lineage>
</organism>
<evidence type="ECO:0000313" key="1">
    <source>
        <dbReference type="EMBL" id="KAK8861175.1"/>
    </source>
</evidence>
<name>A0ABR2IDK2_9EUKA</name>